<evidence type="ECO:0000313" key="2">
    <source>
        <dbReference type="EMBL" id="TNV80980.1"/>
    </source>
</evidence>
<accession>A0A8J8NVF4</accession>
<comment type="caution">
    <text evidence="2">The sequence shown here is derived from an EMBL/GenBank/DDBJ whole genome shotgun (WGS) entry which is preliminary data.</text>
</comment>
<gene>
    <name evidence="2" type="ORF">FGO68_gene2991</name>
</gene>
<dbReference type="AlphaFoldDB" id="A0A8J8NVF4"/>
<protein>
    <submittedName>
        <fullName evidence="2">Uncharacterized protein</fullName>
    </submittedName>
</protein>
<evidence type="ECO:0000256" key="1">
    <source>
        <dbReference type="SAM" id="MobiDB-lite"/>
    </source>
</evidence>
<dbReference type="Proteomes" id="UP000785679">
    <property type="component" value="Unassembled WGS sequence"/>
</dbReference>
<dbReference type="EMBL" id="RRYP01006747">
    <property type="protein sequence ID" value="TNV80980.1"/>
    <property type="molecule type" value="Genomic_DNA"/>
</dbReference>
<feature type="region of interest" description="Disordered" evidence="1">
    <location>
        <begin position="61"/>
        <end position="101"/>
    </location>
</feature>
<proteinExistence type="predicted"/>
<reference evidence="2" key="1">
    <citation type="submission" date="2019-06" db="EMBL/GenBank/DDBJ databases">
        <authorList>
            <person name="Zheng W."/>
        </authorList>
    </citation>
    <scope>NUCLEOTIDE SEQUENCE</scope>
    <source>
        <strain evidence="2">QDHG01</strain>
    </source>
</reference>
<organism evidence="2 3">
    <name type="scientific">Halteria grandinella</name>
    <dbReference type="NCBI Taxonomy" id="5974"/>
    <lineage>
        <taxon>Eukaryota</taxon>
        <taxon>Sar</taxon>
        <taxon>Alveolata</taxon>
        <taxon>Ciliophora</taxon>
        <taxon>Intramacronucleata</taxon>
        <taxon>Spirotrichea</taxon>
        <taxon>Stichotrichia</taxon>
        <taxon>Sporadotrichida</taxon>
        <taxon>Halteriidae</taxon>
        <taxon>Halteria</taxon>
    </lineage>
</organism>
<evidence type="ECO:0000313" key="3">
    <source>
        <dbReference type="Proteomes" id="UP000785679"/>
    </source>
</evidence>
<keyword evidence="3" id="KW-1185">Reference proteome</keyword>
<name>A0A8J8NVF4_HALGN</name>
<feature type="compositionally biased region" description="Polar residues" evidence="1">
    <location>
        <begin position="68"/>
        <end position="79"/>
    </location>
</feature>
<sequence length="628" mass="71145">MLRIKISVEYCQNKMSFNQVLFQTPAFRKQTIHKQQKGYIEGKEQITRTTILSRVLKQQKKASFERQGGSNHSSTTLNYKDSEHSLRTPRNNSNKLRDNTSKDLSAVMVVNSKQMPGNSPSPRTMSQFHPQNKVGSVVLLSHTPVIKEETNSSPESPFIKAPSTEQQFQKNSIRAFTIDFPHPQVDQTMINERKSALRVKRLPAAQKAAMAIKRRESSVIEEGSERMSSFVVMKSGAGVLVSDNQRQTDINARSKSLSDELDDQLLKDQFKETPDEPAQLIPLMNQREEGKKVFLMTHNNITLPSINHNRASLPNISATQVKTQSPYSSIMVIPPNQSITAGLSQFKKPTNLKRVQVQFKNKIIQIQREQHNPDLLQQSVQTGKESYQAKHYLNSFKASKNLLENSLQASSSGRHVKNMSYSQGRTSSTKIPVAMLIKNINNQQNQYLFDQNETPYLHRGNRFSTSMLNEGNAHGSTSVGDSLELGSNLKMSGQYKVFNQPQMMLMDSNRHQSTSDFDNELATLSFTRSKVLTKRKNKSVMEHLPGWQQSTMVPMSSQDTATEQDFKDALKRIQLPQVLPSSMYLNQLLPPPSNQYLIVKPATHENRGEEFQLVLQPTGVGQRKKQHY</sequence>